<evidence type="ECO:0000256" key="25">
    <source>
        <dbReference type="PIRNR" id="PIRNR000619"/>
    </source>
</evidence>
<keyword evidence="15" id="KW-0805">Transcription regulation</keyword>
<keyword evidence="10 25" id="KW-0547">Nucleotide-binding</keyword>
<dbReference type="InterPro" id="IPR032778">
    <property type="entry name" value="GF_recep_IV"/>
</dbReference>
<feature type="binding site" evidence="27 28">
    <location>
        <position position="705"/>
    </location>
    <ligand>
        <name>ATP</name>
        <dbReference type="ChEBI" id="CHEBI:30616"/>
    </ligand>
</feature>
<keyword evidence="32" id="KW-1185">Reference proteome</keyword>
<keyword evidence="4" id="KW-1003">Cell membrane</keyword>
<dbReference type="SUPFAM" id="SSF52058">
    <property type="entry name" value="L domain-like"/>
    <property type="match status" value="2"/>
</dbReference>
<dbReference type="GO" id="GO:0010647">
    <property type="term" value="P:positive regulation of cell communication"/>
    <property type="evidence" value="ECO:0007669"/>
    <property type="project" value="UniProtKB-ARBA"/>
</dbReference>
<evidence type="ECO:0000259" key="30">
    <source>
        <dbReference type="PROSITE" id="PS50011"/>
    </source>
</evidence>
<keyword evidence="11 25" id="KW-0418">Kinase</keyword>
<dbReference type="Proteomes" id="UP000694568">
    <property type="component" value="Unplaced"/>
</dbReference>
<evidence type="ECO:0000313" key="32">
    <source>
        <dbReference type="Proteomes" id="UP000694568"/>
    </source>
</evidence>
<dbReference type="InterPro" id="IPR011009">
    <property type="entry name" value="Kinase-like_dom_sf"/>
</dbReference>
<dbReference type="EC" id="2.7.10.1" evidence="3 25"/>
<keyword evidence="9" id="KW-0677">Repeat</keyword>
<dbReference type="PIRSF" id="PIRSF000619">
    <property type="entry name" value="TyrPK_EGF-R"/>
    <property type="match status" value="1"/>
</dbReference>
<evidence type="ECO:0000256" key="27">
    <source>
        <dbReference type="PIRSR" id="PIRSR000619-2"/>
    </source>
</evidence>
<comment type="subcellular location">
    <subcellularLocation>
        <location evidence="2">Cell membrane</location>
        <topology evidence="2">Single-pass type I membrane protein</topology>
    </subcellularLocation>
    <subcellularLocation>
        <location evidence="1">Nucleus</location>
    </subcellularLocation>
</comment>
<feature type="active site" description="Proton acceptor" evidence="26">
    <location>
        <position position="797"/>
    </location>
</feature>
<dbReference type="Gene3D" id="2.10.220.10">
    <property type="entry name" value="Hormone Receptor, Insulin-like Growth Factor Receptor 1, Chain A, domain 2"/>
    <property type="match status" value="3"/>
</dbReference>
<keyword evidence="17 25" id="KW-0829">Tyrosine-protein kinase</keyword>
<evidence type="ECO:0000256" key="11">
    <source>
        <dbReference type="ARBA" id="ARBA00022777"/>
    </source>
</evidence>
<dbReference type="InterPro" id="IPR020635">
    <property type="entry name" value="Tyr_kinase_cat_dom"/>
</dbReference>
<dbReference type="PANTHER" id="PTHR24416:SF91">
    <property type="entry name" value="EPIDERMAL GROWTH FACTOR RECEPTOR"/>
    <property type="match status" value="1"/>
</dbReference>
<evidence type="ECO:0000256" key="3">
    <source>
        <dbReference type="ARBA" id="ARBA00011902"/>
    </source>
</evidence>
<evidence type="ECO:0000256" key="12">
    <source>
        <dbReference type="ARBA" id="ARBA00022840"/>
    </source>
</evidence>
<dbReference type="Gene3D" id="6.10.250.2930">
    <property type="match status" value="1"/>
</dbReference>
<dbReference type="Pfam" id="PF01030">
    <property type="entry name" value="Recep_L_domain"/>
    <property type="match status" value="2"/>
</dbReference>
<keyword evidence="20" id="KW-0804">Transcription</keyword>
<dbReference type="CDD" id="cd05108">
    <property type="entry name" value="PTKc_EGFR"/>
    <property type="match status" value="1"/>
</dbReference>
<keyword evidence="14 29" id="KW-1133">Transmembrane helix</keyword>
<keyword evidence="18" id="KW-1015">Disulfide bond</keyword>
<dbReference type="PROSITE" id="PS00107">
    <property type="entry name" value="PROTEIN_KINASE_ATP"/>
    <property type="match status" value="1"/>
</dbReference>
<feature type="binding site" evidence="27">
    <location>
        <begin position="678"/>
        <end position="686"/>
    </location>
    <ligand>
        <name>ATP</name>
        <dbReference type="ChEBI" id="CHEBI:30616"/>
    </ligand>
</feature>
<dbReference type="InterPro" id="IPR001245">
    <property type="entry name" value="Ser-Thr/Tyr_kinase_cat_dom"/>
</dbReference>
<dbReference type="PANTHER" id="PTHR24416">
    <property type="entry name" value="TYROSINE-PROTEIN KINASE RECEPTOR"/>
    <property type="match status" value="1"/>
</dbReference>
<keyword evidence="22" id="KW-0325">Glycoprotein</keyword>
<dbReference type="Ensembl" id="ENSSLUT00000034194.1">
    <property type="protein sequence ID" value="ENSSLUP00000033151.1"/>
    <property type="gene ID" value="ENSSLUG00000009096.1"/>
</dbReference>
<dbReference type="PROSITE" id="PS00109">
    <property type="entry name" value="PROTEIN_KINASE_TYR"/>
    <property type="match status" value="1"/>
</dbReference>
<dbReference type="FunFam" id="2.10.220.10:FF:000001">
    <property type="entry name" value="Receptor protein-tyrosine kinase"/>
    <property type="match status" value="1"/>
</dbReference>
<dbReference type="GO" id="GO:0005634">
    <property type="term" value="C:nucleus"/>
    <property type="evidence" value="ECO:0007669"/>
    <property type="project" value="UniProtKB-SubCell"/>
</dbReference>
<name>A0A8C9Z1D1_SANLU</name>
<dbReference type="GO" id="GO:0023056">
    <property type="term" value="P:positive regulation of signaling"/>
    <property type="evidence" value="ECO:0007669"/>
    <property type="project" value="UniProtKB-ARBA"/>
</dbReference>
<dbReference type="InterPro" id="IPR017441">
    <property type="entry name" value="Protein_kinase_ATP_BS"/>
</dbReference>
<dbReference type="Gene3D" id="3.80.20.20">
    <property type="entry name" value="Receptor L-domain"/>
    <property type="match status" value="2"/>
</dbReference>
<keyword evidence="12 25" id="KW-0067">ATP-binding</keyword>
<dbReference type="InterPro" id="IPR009030">
    <property type="entry name" value="Growth_fac_rcpt_cys_sf"/>
</dbReference>
<dbReference type="Gene3D" id="1.10.510.10">
    <property type="entry name" value="Transferase(Phosphotransferase) domain 1"/>
    <property type="match status" value="1"/>
</dbReference>
<keyword evidence="21 25" id="KW-0675">Receptor</keyword>
<evidence type="ECO:0000256" key="24">
    <source>
        <dbReference type="ARBA" id="ARBA00051243"/>
    </source>
</evidence>
<evidence type="ECO:0000256" key="18">
    <source>
        <dbReference type="ARBA" id="ARBA00023157"/>
    </source>
</evidence>
<dbReference type="GO" id="GO:0048408">
    <property type="term" value="F:epidermal growth factor binding"/>
    <property type="evidence" value="ECO:0007669"/>
    <property type="project" value="TreeGrafter"/>
</dbReference>
<dbReference type="InterPro" id="IPR000719">
    <property type="entry name" value="Prot_kinase_dom"/>
</dbReference>
<dbReference type="GO" id="GO:0050679">
    <property type="term" value="P:positive regulation of epithelial cell proliferation"/>
    <property type="evidence" value="ECO:0007669"/>
    <property type="project" value="TreeGrafter"/>
</dbReference>
<dbReference type="PROSITE" id="PS50011">
    <property type="entry name" value="PROTEIN_KINASE_DOM"/>
    <property type="match status" value="1"/>
</dbReference>
<evidence type="ECO:0000256" key="29">
    <source>
        <dbReference type="SAM" id="Phobius"/>
    </source>
</evidence>
<evidence type="ECO:0000256" key="10">
    <source>
        <dbReference type="ARBA" id="ARBA00022741"/>
    </source>
</evidence>
<evidence type="ECO:0000256" key="13">
    <source>
        <dbReference type="ARBA" id="ARBA00022843"/>
    </source>
</evidence>
<dbReference type="GO" id="GO:0009966">
    <property type="term" value="P:regulation of signal transduction"/>
    <property type="evidence" value="ECO:0007669"/>
    <property type="project" value="UniProtKB-ARBA"/>
</dbReference>
<feature type="domain" description="Protein kinase" evidence="30">
    <location>
        <begin position="672"/>
        <end position="939"/>
    </location>
</feature>
<dbReference type="Pfam" id="PF00757">
    <property type="entry name" value="Furin-like"/>
    <property type="match status" value="1"/>
</dbReference>
<dbReference type="InterPro" id="IPR050122">
    <property type="entry name" value="RTK"/>
</dbReference>
<dbReference type="GO" id="GO:0005006">
    <property type="term" value="F:epidermal growth factor receptor activity"/>
    <property type="evidence" value="ECO:0007669"/>
    <property type="project" value="TreeGrafter"/>
</dbReference>
<keyword evidence="7 29" id="KW-0812">Transmembrane</keyword>
<evidence type="ECO:0000256" key="22">
    <source>
        <dbReference type="ARBA" id="ARBA00023180"/>
    </source>
</evidence>
<evidence type="ECO:0000256" key="14">
    <source>
        <dbReference type="ARBA" id="ARBA00022989"/>
    </source>
</evidence>
<dbReference type="Pfam" id="PF21314">
    <property type="entry name" value="TM_ErbB1"/>
    <property type="match status" value="1"/>
</dbReference>
<evidence type="ECO:0000256" key="2">
    <source>
        <dbReference type="ARBA" id="ARBA00004251"/>
    </source>
</evidence>
<feature type="transmembrane region" description="Helical" evidence="29">
    <location>
        <begin position="604"/>
        <end position="628"/>
    </location>
</feature>
<evidence type="ECO:0000256" key="20">
    <source>
        <dbReference type="ARBA" id="ARBA00023163"/>
    </source>
</evidence>
<evidence type="ECO:0000256" key="8">
    <source>
        <dbReference type="ARBA" id="ARBA00022729"/>
    </source>
</evidence>
<dbReference type="GO" id="GO:0043066">
    <property type="term" value="P:negative regulation of apoptotic process"/>
    <property type="evidence" value="ECO:0007669"/>
    <property type="project" value="TreeGrafter"/>
</dbReference>
<comment type="catalytic activity">
    <reaction evidence="24">
        <text>L-tyrosyl-[protein] + ATP = O-phospho-L-tyrosyl-[protein] + ADP + H(+)</text>
        <dbReference type="Rhea" id="RHEA:10596"/>
        <dbReference type="Rhea" id="RHEA-COMP:10136"/>
        <dbReference type="Rhea" id="RHEA-COMP:20101"/>
        <dbReference type="ChEBI" id="CHEBI:15378"/>
        <dbReference type="ChEBI" id="CHEBI:30616"/>
        <dbReference type="ChEBI" id="CHEBI:46858"/>
        <dbReference type="ChEBI" id="CHEBI:61978"/>
        <dbReference type="ChEBI" id="CHEBI:456216"/>
        <dbReference type="EC" id="2.7.10.1"/>
    </reaction>
</comment>
<dbReference type="CDD" id="cd00064">
    <property type="entry name" value="FU"/>
    <property type="match status" value="3"/>
</dbReference>
<dbReference type="GO" id="GO:0043235">
    <property type="term" value="C:receptor complex"/>
    <property type="evidence" value="ECO:0007669"/>
    <property type="project" value="TreeGrafter"/>
</dbReference>
<keyword evidence="5" id="KW-0597">Phosphoprotein</keyword>
<organism evidence="31 32">
    <name type="scientific">Sander lucioperca</name>
    <name type="common">Pike-perch</name>
    <name type="synonym">Perca lucioperca</name>
    <dbReference type="NCBI Taxonomy" id="283035"/>
    <lineage>
        <taxon>Eukaryota</taxon>
        <taxon>Metazoa</taxon>
        <taxon>Chordata</taxon>
        <taxon>Craniata</taxon>
        <taxon>Vertebrata</taxon>
        <taxon>Euteleostomi</taxon>
        <taxon>Actinopterygii</taxon>
        <taxon>Neopterygii</taxon>
        <taxon>Teleostei</taxon>
        <taxon>Neoteleostei</taxon>
        <taxon>Acanthomorphata</taxon>
        <taxon>Eupercaria</taxon>
        <taxon>Perciformes</taxon>
        <taxon>Percoidei</taxon>
        <taxon>Percidae</taxon>
        <taxon>Luciopercinae</taxon>
        <taxon>Sander</taxon>
    </lineage>
</organism>
<keyword evidence="8" id="KW-0732">Signal</keyword>
<dbReference type="Pfam" id="PF14843">
    <property type="entry name" value="GF_recep_IV"/>
    <property type="match status" value="1"/>
</dbReference>
<reference evidence="31" key="2">
    <citation type="submission" date="2025-09" db="UniProtKB">
        <authorList>
            <consortium name="Ensembl"/>
        </authorList>
    </citation>
    <scope>IDENTIFICATION</scope>
</reference>
<evidence type="ECO:0000256" key="19">
    <source>
        <dbReference type="ARBA" id="ARBA00023159"/>
    </source>
</evidence>
<reference evidence="31" key="1">
    <citation type="submission" date="2025-08" db="UniProtKB">
        <authorList>
            <consortium name="Ensembl"/>
        </authorList>
    </citation>
    <scope>IDENTIFICATION</scope>
</reference>
<sequence>AVCQGISNRLNLLGSKDDHYLNMVKTYSNCTVVLENLEVTYMEEHRDLSFLTSIEEVGGYVLIALNTASRIPLQNLRIIRGHSLYEGMFGLAVLTNYDKGTGQGTNELLLTNLTEILKGGVKFGTNQPCNVETIQWYDIVNTDIKPKMVLPSAISHPRCKSNISQQKLNCAQQCSKRCKGPSPSDCCNEHCAAGCTGPRPTDCLACRDFQDNGVCKDSCPGLMRYDPNLHQLVPNPFGKYNFGATCVESCPHNYVVTDHGACVRTCSVNTYEVDEGRIRKCAKCDGLCPKVCNGLGIGNLTNTLSINATNIDSFKNCTKINGNIITCTFSVICSDDYTKTPKMDPAQLDVFKTVKEITGYLLIQTWPASMSSLSPFENLEIIRGRTNGSRSVIMAHLDINYLGLRSLKEISDGDVVIIKNRNLCYANNSHWKGLFKSESQSATIEENADAATCGKLNLCATDSCWGPGPDMCFACRDHSRGGSCVDSCNILEGEPREAVVNKTCIECHPECQRLNGTATCSAPGSGNCTKCANFQDGLFCVSRCPQGVPGEDDMLVWKYADEMKVCRLCHKNCTQGIVIIYYCWLFYSIVLFFFHLSFSPSGLSMIAAGVVGGLLAVLVAALSVFVLLRRRHIKRKRTMRRLLQERELVEPLTPSGEAPNQALLRILKEPEFKKIKVLGSGAFGTVYKGLWVPEGEDVKIPVAIKVLREATSPKANKEILDEAYVMASVEHPHVCRLLGICLTSTVQLVTQLMPYGCLLDYVKENKDNIGSQYLLNWCVQIAKGMNYLEERHLVHRDLAARNVLVKTPQHVKITDFGLAKLLNADEKEYHADGGKVPIKWMALESILNRTYTHQSDVWSYGVTVWELMTFGTKPYDGIPASEIAGVLEKGERLPQPPICTIDVYMIMVKCWMIDADSRPRFRELIAEFTKMARDPSRYLVIQGDDCMHLPSPTDTKLYRSLISGDGMEDAVDADEYLVPQHGFFSSPSTSVTPLLHSTVSYFILKTTIKGFGSGVSVHLPSAFVVLLGTACVFSTRWCSFTKNASYSTSQDIMYDCPHKVNRHLQRKKYLENQMAK</sequence>
<evidence type="ECO:0000256" key="4">
    <source>
        <dbReference type="ARBA" id="ARBA00022475"/>
    </source>
</evidence>
<dbReference type="SUPFAM" id="SSF57184">
    <property type="entry name" value="Growth factor receptor domain"/>
    <property type="match status" value="2"/>
</dbReference>
<evidence type="ECO:0000256" key="15">
    <source>
        <dbReference type="ARBA" id="ARBA00023015"/>
    </source>
</evidence>
<dbReference type="GeneTree" id="ENSGT00940000155450"/>
<evidence type="ECO:0000256" key="6">
    <source>
        <dbReference type="ARBA" id="ARBA00022679"/>
    </source>
</evidence>
<evidence type="ECO:0000256" key="28">
    <source>
        <dbReference type="PROSITE-ProRule" id="PRU10141"/>
    </source>
</evidence>
<evidence type="ECO:0000256" key="21">
    <source>
        <dbReference type="ARBA" id="ARBA00023170"/>
    </source>
</evidence>
<evidence type="ECO:0000256" key="17">
    <source>
        <dbReference type="ARBA" id="ARBA00023137"/>
    </source>
</evidence>
<evidence type="ECO:0000256" key="1">
    <source>
        <dbReference type="ARBA" id="ARBA00004123"/>
    </source>
</evidence>
<gene>
    <name evidence="31" type="primary">egfra</name>
</gene>
<evidence type="ECO:0000256" key="7">
    <source>
        <dbReference type="ARBA" id="ARBA00022692"/>
    </source>
</evidence>
<evidence type="ECO:0000256" key="5">
    <source>
        <dbReference type="ARBA" id="ARBA00022553"/>
    </source>
</evidence>
<dbReference type="InterPro" id="IPR016245">
    <property type="entry name" value="Tyr_kinase_EGF/ERB/XmrK_rcpt"/>
</dbReference>
<dbReference type="FunFam" id="1.10.510.10:FF:002828">
    <property type="entry name" value="Receptor tyrosine-protein kinase erbB-2"/>
    <property type="match status" value="1"/>
</dbReference>
<dbReference type="InterPro" id="IPR006211">
    <property type="entry name" value="Furin-like_Cys-rich_dom"/>
</dbReference>
<dbReference type="SMART" id="SM00261">
    <property type="entry name" value="FU"/>
    <property type="match status" value="3"/>
</dbReference>
<dbReference type="FunFam" id="2.10.220.10:FF:000002">
    <property type="entry name" value="Receptor protein-tyrosine kinase"/>
    <property type="match status" value="1"/>
</dbReference>
<dbReference type="InterPro" id="IPR049328">
    <property type="entry name" value="TM_ErbB1"/>
</dbReference>
<proteinExistence type="inferred from homology"/>
<evidence type="ECO:0000313" key="31">
    <source>
        <dbReference type="Ensembl" id="ENSSLUP00000033151.1"/>
    </source>
</evidence>
<comment type="similarity">
    <text evidence="25">Belongs to the protein kinase superfamily. Tyr protein kinase family. EGF receptor subfamily.</text>
</comment>
<evidence type="ECO:0000256" key="26">
    <source>
        <dbReference type="PIRSR" id="PIRSR000619-1"/>
    </source>
</evidence>
<dbReference type="SMART" id="SM00219">
    <property type="entry name" value="TyrKc"/>
    <property type="match status" value="1"/>
</dbReference>
<dbReference type="GO" id="GO:0009925">
    <property type="term" value="C:basal plasma membrane"/>
    <property type="evidence" value="ECO:0007669"/>
    <property type="project" value="TreeGrafter"/>
</dbReference>
<keyword evidence="6 25" id="KW-0808">Transferase</keyword>
<evidence type="ECO:0000256" key="23">
    <source>
        <dbReference type="ARBA" id="ARBA00023242"/>
    </source>
</evidence>
<evidence type="ECO:0000256" key="9">
    <source>
        <dbReference type="ARBA" id="ARBA00022737"/>
    </source>
</evidence>
<dbReference type="InterPro" id="IPR008266">
    <property type="entry name" value="Tyr_kinase_AS"/>
</dbReference>
<dbReference type="GO" id="GO:0022008">
    <property type="term" value="P:neurogenesis"/>
    <property type="evidence" value="ECO:0007669"/>
    <property type="project" value="TreeGrafter"/>
</dbReference>
<dbReference type="SUPFAM" id="SSF56112">
    <property type="entry name" value="Protein kinase-like (PK-like)"/>
    <property type="match status" value="1"/>
</dbReference>
<dbReference type="InterPro" id="IPR036941">
    <property type="entry name" value="Rcpt_L-dom_sf"/>
</dbReference>
<accession>A0A8C9Z1D1</accession>
<dbReference type="InterPro" id="IPR044912">
    <property type="entry name" value="Egfr_JX_dom"/>
</dbReference>
<dbReference type="PRINTS" id="PR00109">
    <property type="entry name" value="TYRKINASE"/>
</dbReference>
<keyword evidence="23" id="KW-0539">Nucleus</keyword>
<protein>
    <recommendedName>
        <fullName evidence="3 25">Receptor protein-tyrosine kinase</fullName>
        <ecNumber evidence="3 25">2.7.10.1</ecNumber>
    </recommendedName>
</protein>
<keyword evidence="16 25" id="KW-0472">Membrane</keyword>
<evidence type="ECO:0000256" key="16">
    <source>
        <dbReference type="ARBA" id="ARBA00023136"/>
    </source>
</evidence>
<dbReference type="InterPro" id="IPR000494">
    <property type="entry name" value="Rcpt_L-dom"/>
</dbReference>
<dbReference type="FunFam" id="3.30.200.20:FF:000044">
    <property type="entry name" value="Receptor protein-tyrosine kinase"/>
    <property type="match status" value="1"/>
</dbReference>
<dbReference type="Pfam" id="PF07714">
    <property type="entry name" value="PK_Tyr_Ser-Thr"/>
    <property type="match status" value="1"/>
</dbReference>
<keyword evidence="19" id="KW-0010">Activator</keyword>
<dbReference type="GO" id="GO:0005524">
    <property type="term" value="F:ATP binding"/>
    <property type="evidence" value="ECO:0007669"/>
    <property type="project" value="UniProtKB-UniRule"/>
</dbReference>
<keyword evidence="13" id="KW-0832">Ubl conjugation</keyword>
<feature type="transmembrane region" description="Helical" evidence="29">
    <location>
        <begin position="577"/>
        <end position="598"/>
    </location>
</feature>
<dbReference type="AlphaFoldDB" id="A0A8C9Z1D1"/>
<dbReference type="InterPro" id="IPR006212">
    <property type="entry name" value="Furin_repeat"/>
</dbReference>
<dbReference type="FunFam" id="4.10.1140.10:FF:000001">
    <property type="entry name" value="Receptor protein-tyrosine kinase"/>
    <property type="match status" value="1"/>
</dbReference>
<dbReference type="CDD" id="cd12087">
    <property type="entry name" value="TM_EGFR-like"/>
    <property type="match status" value="1"/>
</dbReference>
<dbReference type="Gene3D" id="3.30.200.20">
    <property type="entry name" value="Phosphorylase Kinase, domain 1"/>
    <property type="match status" value="1"/>
</dbReference>